<dbReference type="InterPro" id="IPR050228">
    <property type="entry name" value="Carboxylesterase_BioH"/>
</dbReference>
<proteinExistence type="predicted"/>
<dbReference type="PRINTS" id="PR00111">
    <property type="entry name" value="ABHYDROLASE"/>
</dbReference>
<evidence type="ECO:0000313" key="3">
    <source>
        <dbReference type="Proteomes" id="UP000197153"/>
    </source>
</evidence>
<dbReference type="RefSeq" id="WP_088873267.1">
    <property type="nucleotide sequence ID" value="NZ_CP022111.1"/>
</dbReference>
<keyword evidence="3" id="KW-1185">Reference proteome</keyword>
<dbReference type="AlphaFoldDB" id="A0A248JW21"/>
<reference evidence="2 3" key="1">
    <citation type="submission" date="2017-06" db="EMBL/GenBank/DDBJ databases">
        <title>Complete genome sequence of Nitrospirillum amazonense strain CBAmC, an endophytic nitrogen-fixing and plant growth-promoting bacterium, isolated from sugarcane.</title>
        <authorList>
            <person name="Schwab S."/>
            <person name="dos Santos Teixeira K.R."/>
            <person name="Simoes Araujo J.L."/>
            <person name="Soares Vidal M."/>
            <person name="Borges de Freitas H.R."/>
            <person name="Rivello Crivelaro A.L."/>
            <person name="Bueno de Camargo Nunes A."/>
            <person name="dos Santos C.M."/>
            <person name="Palmeira da Silva Rosa D."/>
            <person name="da Silva Padilha D."/>
            <person name="da Silva E."/>
            <person name="Araujo Terra L."/>
            <person name="Soares Mendes V."/>
            <person name="Farinelli L."/>
            <person name="Magalhaes Cruz L."/>
            <person name="Baldani J.I."/>
        </authorList>
    </citation>
    <scope>NUCLEOTIDE SEQUENCE [LARGE SCALE GENOMIC DNA]</scope>
    <source>
        <strain evidence="2 3">CBAmC</strain>
    </source>
</reference>
<dbReference type="PANTHER" id="PTHR43194:SF5">
    <property type="entry name" value="PIMELOYL-[ACYL-CARRIER PROTEIN] METHYL ESTER ESTERASE"/>
    <property type="match status" value="1"/>
</dbReference>
<feature type="domain" description="AB hydrolase-1" evidence="1">
    <location>
        <begin position="11"/>
        <end position="232"/>
    </location>
</feature>
<dbReference type="EMBL" id="CP022111">
    <property type="protein sequence ID" value="ASG22716.1"/>
    <property type="molecule type" value="Genomic_DNA"/>
</dbReference>
<evidence type="ECO:0000259" key="1">
    <source>
        <dbReference type="Pfam" id="PF12697"/>
    </source>
</evidence>
<dbReference type="PANTHER" id="PTHR43194">
    <property type="entry name" value="HYDROLASE ALPHA/BETA FOLD FAMILY"/>
    <property type="match status" value="1"/>
</dbReference>
<accession>A0A248JW21</accession>
<dbReference type="Pfam" id="PF12697">
    <property type="entry name" value="Abhydrolase_6"/>
    <property type="match status" value="1"/>
</dbReference>
<protein>
    <submittedName>
        <fullName evidence="2">Alpha/beta hydrolase</fullName>
    </submittedName>
</protein>
<dbReference type="InterPro" id="IPR029058">
    <property type="entry name" value="AB_hydrolase_fold"/>
</dbReference>
<sequence>MASDPVPQPTLVLLPGLLCDRTVWEPQIAALSSRRMIQVADFWGQDSFDAMADGVLAHAPPRFALAGHSMGGRVALEIMRKAPERVERLALLSTGVHPVLPNEAAQREELIRFAWEQGMTALARRWLPPVLHPDRRGNAELVGRLAAMWCRATPAIHEGQIRAALNRRDARDVLPTLTCPPLACPTLVLGGEDDPWSPPAQQAAVAEAIPEGRLAIIPRCGHMVTLETPEATTTLLVDWLSR</sequence>
<dbReference type="Gene3D" id="3.40.50.1820">
    <property type="entry name" value="alpha/beta hydrolase"/>
    <property type="match status" value="1"/>
</dbReference>
<dbReference type="Proteomes" id="UP000197153">
    <property type="component" value="Chromosome 2"/>
</dbReference>
<keyword evidence="2" id="KW-0378">Hydrolase</keyword>
<gene>
    <name evidence="2" type="ORF">Y958_17530</name>
</gene>
<dbReference type="KEGG" id="nao:Y958_17530"/>
<dbReference type="SUPFAM" id="SSF53474">
    <property type="entry name" value="alpha/beta-Hydrolases"/>
    <property type="match status" value="1"/>
</dbReference>
<organism evidence="2 3">
    <name type="scientific">Nitrospirillum viridazoti CBAmc</name>
    <dbReference type="NCBI Taxonomy" id="1441467"/>
    <lineage>
        <taxon>Bacteria</taxon>
        <taxon>Pseudomonadati</taxon>
        <taxon>Pseudomonadota</taxon>
        <taxon>Alphaproteobacteria</taxon>
        <taxon>Rhodospirillales</taxon>
        <taxon>Azospirillaceae</taxon>
        <taxon>Nitrospirillum</taxon>
        <taxon>Nitrospirillum viridazoti</taxon>
    </lineage>
</organism>
<evidence type="ECO:0000313" key="2">
    <source>
        <dbReference type="EMBL" id="ASG22716.1"/>
    </source>
</evidence>
<dbReference type="InterPro" id="IPR000073">
    <property type="entry name" value="AB_hydrolase_1"/>
</dbReference>
<name>A0A248JW21_9PROT</name>
<dbReference type="GO" id="GO:0016787">
    <property type="term" value="F:hydrolase activity"/>
    <property type="evidence" value="ECO:0007669"/>
    <property type="project" value="UniProtKB-KW"/>
</dbReference>